<evidence type="ECO:0000256" key="4">
    <source>
        <dbReference type="ARBA" id="ARBA00022490"/>
    </source>
</evidence>
<protein>
    <submittedName>
        <fullName evidence="6">Interleukin-1 receptor-associated kinase 1-binding protein 1</fullName>
    </submittedName>
</protein>
<proteinExistence type="evidence at transcript level"/>
<comment type="similarity">
    <text evidence="3">Belongs to the IRAK1BP1 family.</text>
</comment>
<name>T2MBT7_HYDVU</name>
<dbReference type="PANTHER" id="PTHR18842">
    <property type="entry name" value="INTERLEUKIN-1 RECEPTOR-ASSOCIATED KINASE 1-BINDING PROTEIN 1"/>
    <property type="match status" value="1"/>
</dbReference>
<dbReference type="GO" id="GO:0006955">
    <property type="term" value="P:immune response"/>
    <property type="evidence" value="ECO:0007669"/>
    <property type="project" value="InterPro"/>
</dbReference>
<keyword evidence="6" id="KW-0675">Receptor</keyword>
<dbReference type="Gene3D" id="3.30.70.2970">
    <property type="entry name" value="Protein of unknown function (DUF541), domain 2"/>
    <property type="match status" value="1"/>
</dbReference>
<dbReference type="OrthoDB" id="6365554at2759"/>
<gene>
    <name evidence="6" type="primary">IRAK1BP1</name>
</gene>
<evidence type="ECO:0000256" key="5">
    <source>
        <dbReference type="ARBA" id="ARBA00023242"/>
    </source>
</evidence>
<dbReference type="GO" id="GO:0005737">
    <property type="term" value="C:cytoplasm"/>
    <property type="evidence" value="ECO:0007669"/>
    <property type="project" value="UniProtKB-SubCell"/>
</dbReference>
<organism evidence="6">
    <name type="scientific">Hydra vulgaris</name>
    <name type="common">Hydra</name>
    <name type="synonym">Hydra attenuata</name>
    <dbReference type="NCBI Taxonomy" id="6087"/>
    <lineage>
        <taxon>Eukaryota</taxon>
        <taxon>Metazoa</taxon>
        <taxon>Cnidaria</taxon>
        <taxon>Hydrozoa</taxon>
        <taxon>Hydroidolina</taxon>
        <taxon>Anthoathecata</taxon>
        <taxon>Aplanulata</taxon>
        <taxon>Hydridae</taxon>
        <taxon>Hydra</taxon>
    </lineage>
</organism>
<keyword evidence="6" id="KW-0418">Kinase</keyword>
<dbReference type="PANTHER" id="PTHR18842:SF2">
    <property type="entry name" value="INTERLEUKIN-1 RECEPTOR-ASSOCIATED KINASE 1-BINDING PROTEIN 1"/>
    <property type="match status" value="1"/>
</dbReference>
<sequence length="291" mass="32957">MLKPAQMFVSLNDSDERKENVGKKCTRQIRIHEVGEAVMKPDRIKSCLKLYASKDTVEAVKQSISRRIDYILQTLRNNNTSDVTTHQTLSYSKENNLYTMQAEIIIEFCDIFTYENTLNFLVEKLGDRISFPKNPLFYHSTGKLTELRRQASLNAVHNSRSKALSIAQLLNQSLGSPILIQEEDVTETKGVYLGDDAVSIQSQLELNTTKVTVKVYAVFECVESCVLNNANKILANMPDSELINRKRRKCFDKSTIRNAITVINRDNSLTQAGVSDNLAESGFMCRSKLRC</sequence>
<dbReference type="Gene3D" id="3.30.110.170">
    <property type="entry name" value="Protein of unknown function (DUF541), domain 1"/>
    <property type="match status" value="1"/>
</dbReference>
<reference evidence="6" key="1">
    <citation type="journal article" date="2013" name="Genome Biol. Evol.">
        <title>Punctuated emergences of genetic and phenotypic innovations in eumetazoan, bilaterian, euteleostome, and hominidae ancestors.</title>
        <authorList>
            <person name="Wenger Y."/>
            <person name="Galliot B."/>
        </authorList>
    </citation>
    <scope>NUCLEOTIDE SEQUENCE</scope>
    <source>
        <tissue evidence="6">Whole animals</tissue>
    </source>
</reference>
<dbReference type="GO" id="GO:0005634">
    <property type="term" value="C:nucleus"/>
    <property type="evidence" value="ECO:0007669"/>
    <property type="project" value="UniProtKB-SubCell"/>
</dbReference>
<evidence type="ECO:0000256" key="3">
    <source>
        <dbReference type="ARBA" id="ARBA00005509"/>
    </source>
</evidence>
<keyword evidence="5" id="KW-0539">Nucleus</keyword>
<evidence type="ECO:0000256" key="1">
    <source>
        <dbReference type="ARBA" id="ARBA00004123"/>
    </source>
</evidence>
<dbReference type="AlphaFoldDB" id="T2MBT7"/>
<dbReference type="InterPro" id="IPR007497">
    <property type="entry name" value="SIMPL/DUF541"/>
</dbReference>
<dbReference type="GO" id="GO:0016301">
    <property type="term" value="F:kinase activity"/>
    <property type="evidence" value="ECO:0007669"/>
    <property type="project" value="UniProtKB-KW"/>
</dbReference>
<dbReference type="Pfam" id="PF04402">
    <property type="entry name" value="SIMPL"/>
    <property type="match status" value="1"/>
</dbReference>
<dbReference type="InterPro" id="IPR030312">
    <property type="entry name" value="IRAK1BP1"/>
</dbReference>
<comment type="subcellular location">
    <subcellularLocation>
        <location evidence="2">Cytoplasm</location>
    </subcellularLocation>
    <subcellularLocation>
        <location evidence="1">Nucleus</location>
    </subcellularLocation>
</comment>
<dbReference type="GO" id="GO:0043123">
    <property type="term" value="P:positive regulation of canonical NF-kappaB signal transduction"/>
    <property type="evidence" value="ECO:0007669"/>
    <property type="project" value="InterPro"/>
</dbReference>
<evidence type="ECO:0000313" key="6">
    <source>
        <dbReference type="EMBL" id="CDG69556.1"/>
    </source>
</evidence>
<keyword evidence="6" id="KW-0808">Transferase</keyword>
<dbReference type="EMBL" id="HAAD01003324">
    <property type="protein sequence ID" value="CDG69556.1"/>
    <property type="molecule type" value="mRNA"/>
</dbReference>
<accession>T2MBT7</accession>
<evidence type="ECO:0000256" key="2">
    <source>
        <dbReference type="ARBA" id="ARBA00004496"/>
    </source>
</evidence>
<keyword evidence="4" id="KW-0963">Cytoplasm</keyword>
<feature type="non-terminal residue" evidence="6">
    <location>
        <position position="1"/>
    </location>
</feature>